<dbReference type="InterPro" id="IPR009279">
    <property type="entry name" value="Portal_Mu"/>
</dbReference>
<reference evidence="2" key="1">
    <citation type="journal article" date="2021" name="Proc. Natl. Acad. Sci. U.S.A.">
        <title>A Catalog of Tens of Thousands of Viruses from Human Metagenomes Reveals Hidden Associations with Chronic Diseases.</title>
        <authorList>
            <person name="Tisza M.J."/>
            <person name="Buck C.B."/>
        </authorList>
    </citation>
    <scope>NUCLEOTIDE SEQUENCE</scope>
    <source>
        <strain evidence="2">CtvGX2</strain>
    </source>
</reference>
<proteinExistence type="predicted"/>
<feature type="region of interest" description="Disordered" evidence="1">
    <location>
        <begin position="402"/>
        <end position="421"/>
    </location>
</feature>
<dbReference type="Pfam" id="PF06074">
    <property type="entry name" value="Portal_Mu"/>
    <property type="match status" value="1"/>
</dbReference>
<accession>A0A8S5LYW1</accession>
<evidence type="ECO:0000256" key="1">
    <source>
        <dbReference type="SAM" id="MobiDB-lite"/>
    </source>
</evidence>
<organism evidence="2">
    <name type="scientific">Siphoviridae sp. ctvGX2</name>
    <dbReference type="NCBI Taxonomy" id="2826512"/>
    <lineage>
        <taxon>Viruses</taxon>
        <taxon>Duplodnaviria</taxon>
        <taxon>Heunggongvirae</taxon>
        <taxon>Uroviricota</taxon>
        <taxon>Caudoviricetes</taxon>
    </lineage>
</organism>
<sequence>MRVTREMGYQVDRLATWGSLALSAAESNPDLVWPKSVAVYDKMRREDSQVSSVMRAVSLPVRSAAWSLDPTGCRPEVVELVSADLNVPIRGVTPSSRARTRGRFSWSEHLRLALLELVYGHSFFEQVYRIDDDGRARLSKLAWRPPRTISKIDVAADGGLIAIEQYSTGGRVRIPVNRLVAYVNDREGGDWVGQSLLRAAYKNWVLKDRLLRVQALVAERNGLGIPVYTGAKPPEKASMEEARQWMDAEKESGLKVATEFRAGEAAGASIPASASLELKGVTGELPDMADPIRYQDEQIARSVLAHFLNLGTETGSWALGSTFADFFTQSLNAVSAQVCDVTQQHVVEDLVDVNWGSSEPAPRLVVEEIGKTHPATAEAIKTLVDSGVLTPGEALDSHMRSLYGLPVETNPTSKKKEDADA</sequence>
<protein>
    <submittedName>
        <fullName evidence="2">Portal protein</fullName>
    </submittedName>
</protein>
<evidence type="ECO:0000313" key="2">
    <source>
        <dbReference type="EMBL" id="DAD75164.1"/>
    </source>
</evidence>
<name>A0A8S5LYW1_9CAUD</name>
<dbReference type="EMBL" id="BK014776">
    <property type="protein sequence ID" value="DAD75164.1"/>
    <property type="molecule type" value="Genomic_DNA"/>
</dbReference>